<dbReference type="PANTHER" id="PTHR10858:SF23">
    <property type="entry name" value="DEOXYRIBONUCLEASE II"/>
    <property type="match status" value="1"/>
</dbReference>
<dbReference type="PANTHER" id="PTHR10858">
    <property type="entry name" value="DEOXYRIBONUCLEASE II"/>
    <property type="match status" value="1"/>
</dbReference>
<evidence type="ECO:0000256" key="2">
    <source>
        <dbReference type="ARBA" id="ARBA00022801"/>
    </source>
</evidence>
<keyword evidence="3" id="KW-0732">Signal</keyword>
<feature type="signal peptide" evidence="3">
    <location>
        <begin position="1"/>
        <end position="20"/>
    </location>
</feature>
<dbReference type="AlphaFoldDB" id="A0A9J6BBM8"/>
<keyword evidence="2" id="KW-0378">Hydrolase</keyword>
<dbReference type="CDD" id="cd09121">
    <property type="entry name" value="PLDc_DNaseII_2"/>
    <property type="match status" value="1"/>
</dbReference>
<protein>
    <submittedName>
        <fullName evidence="4">Uncharacterized protein</fullName>
    </submittedName>
</protein>
<name>A0A9J6BBM8_POLVA</name>
<dbReference type="GO" id="GO:0004531">
    <property type="term" value="F:deoxyribonuclease II activity"/>
    <property type="evidence" value="ECO:0007669"/>
    <property type="project" value="InterPro"/>
</dbReference>
<reference evidence="4" key="1">
    <citation type="submission" date="2021-03" db="EMBL/GenBank/DDBJ databases">
        <title>Chromosome level genome of the anhydrobiotic midge Polypedilum vanderplanki.</title>
        <authorList>
            <person name="Yoshida Y."/>
            <person name="Kikawada T."/>
            <person name="Gusev O."/>
        </authorList>
    </citation>
    <scope>NUCLEOTIDE SEQUENCE</scope>
    <source>
        <strain evidence="4">NIAS01</strain>
        <tissue evidence="4">Whole body or cell culture</tissue>
    </source>
</reference>
<evidence type="ECO:0000256" key="1">
    <source>
        <dbReference type="ARBA" id="ARBA00007527"/>
    </source>
</evidence>
<accession>A0A9J6BBM8</accession>
<organism evidence="4 5">
    <name type="scientific">Polypedilum vanderplanki</name>
    <name type="common">Sleeping chironomid midge</name>
    <dbReference type="NCBI Taxonomy" id="319348"/>
    <lineage>
        <taxon>Eukaryota</taxon>
        <taxon>Metazoa</taxon>
        <taxon>Ecdysozoa</taxon>
        <taxon>Arthropoda</taxon>
        <taxon>Hexapoda</taxon>
        <taxon>Insecta</taxon>
        <taxon>Pterygota</taxon>
        <taxon>Neoptera</taxon>
        <taxon>Endopterygota</taxon>
        <taxon>Diptera</taxon>
        <taxon>Nematocera</taxon>
        <taxon>Chironomoidea</taxon>
        <taxon>Chironomidae</taxon>
        <taxon>Chironominae</taxon>
        <taxon>Polypedilum</taxon>
        <taxon>Polypedilum</taxon>
    </lineage>
</organism>
<dbReference type="InterPro" id="IPR004947">
    <property type="entry name" value="DNase_II"/>
</dbReference>
<sequence length="386" mass="44294">MRNFFINFLIILLFIRNSFEIAERLGCQDENGDMVDWFYLYKLPSKYSHISNSGLEYLYITPHSSSLSSWTKSIKLINSTESMPGRTLSIIYNKSHNHDLLFAMYNDEHPNGDVDTKRGHTKGVVVANDISGFWLVHSVPKFPPAADEEKYDYPHTGKIYGQSFLCISFTAEQIGIVGKQLQYNEPAFYSSQVPKYLEHIHPQVVEALKMKEIKSAPFYHIATLRSRHGTIFTSYAKSKAFNKELYEDFVAPNYLAGDFYVESWQHGRGNIKSDCTKPTKVYNIKDVSIHGSDFGNDDKIIFETLKDHSKWLVSKENNLTCIGDINRQEHQKVRGGGTVCLKNITISNIYTKSIESSEPCIKNQFKKYLPVKKTSKNIKLYFDILV</sequence>
<comment type="similarity">
    <text evidence="1">Belongs to the DNase II family.</text>
</comment>
<dbReference type="CDD" id="cd09120">
    <property type="entry name" value="PLDc_DNaseII_1"/>
    <property type="match status" value="1"/>
</dbReference>
<dbReference type="Proteomes" id="UP001107558">
    <property type="component" value="Chromosome 4"/>
</dbReference>
<proteinExistence type="inferred from homology"/>
<evidence type="ECO:0000256" key="3">
    <source>
        <dbReference type="SAM" id="SignalP"/>
    </source>
</evidence>
<feature type="chain" id="PRO_5039907961" evidence="3">
    <location>
        <begin position="21"/>
        <end position="386"/>
    </location>
</feature>
<gene>
    <name evidence="4" type="ORF">PVAND_015001</name>
</gene>
<dbReference type="Pfam" id="PF03265">
    <property type="entry name" value="DNase_II"/>
    <property type="match status" value="1"/>
</dbReference>
<evidence type="ECO:0000313" key="5">
    <source>
        <dbReference type="Proteomes" id="UP001107558"/>
    </source>
</evidence>
<evidence type="ECO:0000313" key="4">
    <source>
        <dbReference type="EMBL" id="KAG5666998.1"/>
    </source>
</evidence>
<dbReference type="EMBL" id="JADBJN010000004">
    <property type="protein sequence ID" value="KAG5666998.1"/>
    <property type="molecule type" value="Genomic_DNA"/>
</dbReference>
<dbReference type="OrthoDB" id="10261598at2759"/>
<dbReference type="GO" id="GO:0006309">
    <property type="term" value="P:apoptotic DNA fragmentation"/>
    <property type="evidence" value="ECO:0007669"/>
    <property type="project" value="TreeGrafter"/>
</dbReference>
<comment type="caution">
    <text evidence="4">The sequence shown here is derived from an EMBL/GenBank/DDBJ whole genome shotgun (WGS) entry which is preliminary data.</text>
</comment>
<keyword evidence="5" id="KW-1185">Reference proteome</keyword>